<dbReference type="SUPFAM" id="SSF109854">
    <property type="entry name" value="DinB/YfiT-like putative metalloenzymes"/>
    <property type="match status" value="1"/>
</dbReference>
<evidence type="ECO:0000313" key="3">
    <source>
        <dbReference type="EMBL" id="MBB6436155.1"/>
    </source>
</evidence>
<proteinExistence type="predicted"/>
<evidence type="ECO:0000256" key="1">
    <source>
        <dbReference type="SAM" id="MobiDB-lite"/>
    </source>
</evidence>
<dbReference type="GO" id="GO:0046872">
    <property type="term" value="F:metal ion binding"/>
    <property type="evidence" value="ECO:0007669"/>
    <property type="project" value="InterPro"/>
</dbReference>
<dbReference type="InterPro" id="IPR034660">
    <property type="entry name" value="DinB/YfiT-like"/>
</dbReference>
<dbReference type="Gene3D" id="1.20.120.450">
    <property type="entry name" value="dinb family like domain"/>
    <property type="match status" value="1"/>
</dbReference>
<feature type="domain" description="Mycothiol-dependent maleylpyruvate isomerase metal-binding" evidence="2">
    <location>
        <begin position="31"/>
        <end position="151"/>
    </location>
</feature>
<reference evidence="3 4" key="1">
    <citation type="submission" date="2020-08" db="EMBL/GenBank/DDBJ databases">
        <title>Genomic Encyclopedia of Type Strains, Phase IV (KMG-IV): sequencing the most valuable type-strain genomes for metagenomic binning, comparative biology and taxonomic classification.</title>
        <authorList>
            <person name="Goeker M."/>
        </authorList>
    </citation>
    <scope>NUCLEOTIDE SEQUENCE [LARGE SCALE GENOMIC DNA]</scope>
    <source>
        <strain evidence="3 4">DSM 40141</strain>
    </source>
</reference>
<evidence type="ECO:0000313" key="4">
    <source>
        <dbReference type="Proteomes" id="UP000540423"/>
    </source>
</evidence>
<dbReference type="RefSeq" id="WP_185030121.1">
    <property type="nucleotide sequence ID" value="NZ_BNBN01000005.1"/>
</dbReference>
<feature type="region of interest" description="Disordered" evidence="1">
    <location>
        <begin position="1"/>
        <end position="21"/>
    </location>
</feature>
<keyword evidence="4" id="KW-1185">Reference proteome</keyword>
<feature type="compositionally biased region" description="Low complexity" evidence="1">
    <location>
        <begin position="1"/>
        <end position="11"/>
    </location>
</feature>
<dbReference type="AlphaFoldDB" id="A0A7X0LPM5"/>
<name>A0A7X0LPM5_9ACTN</name>
<dbReference type="EMBL" id="JACHEM010000005">
    <property type="protein sequence ID" value="MBB6436155.1"/>
    <property type="molecule type" value="Genomic_DNA"/>
</dbReference>
<gene>
    <name evidence="3" type="ORF">HNQ79_002618</name>
</gene>
<dbReference type="InterPro" id="IPR024344">
    <property type="entry name" value="MDMPI_metal-binding"/>
</dbReference>
<accession>A0A7X0LPM5</accession>
<organism evidence="3 4">
    <name type="scientific">Streptomyces candidus</name>
    <dbReference type="NCBI Taxonomy" id="67283"/>
    <lineage>
        <taxon>Bacteria</taxon>
        <taxon>Bacillati</taxon>
        <taxon>Actinomycetota</taxon>
        <taxon>Actinomycetes</taxon>
        <taxon>Kitasatosporales</taxon>
        <taxon>Streptomycetaceae</taxon>
        <taxon>Streptomyces</taxon>
    </lineage>
</organism>
<protein>
    <recommendedName>
        <fullName evidence="2">Mycothiol-dependent maleylpyruvate isomerase metal-binding domain-containing protein</fullName>
    </recommendedName>
</protein>
<sequence length="212" mass="22845">MTVTPTATTHPAPHPPAPATTAPWTDLLALAADDCLAALFQGADQDWSGPAHALDWTCRQTLDHLALGLTGYTGLLIARPDDRYVTLFASLDPQAPVPDCLDGLRIATSLLTSTVRDTAPEARAWHPWGHSDAAGFAAMGITELTVHTYDITRALSLSWAPPDELSTPVLNRLYPDAPSGHGPFDTLLWCTGRIPLPGLPRRADWQWDGSVR</sequence>
<dbReference type="Pfam" id="PF11716">
    <property type="entry name" value="MDMPI_N"/>
    <property type="match status" value="1"/>
</dbReference>
<comment type="caution">
    <text evidence="3">The sequence shown here is derived from an EMBL/GenBank/DDBJ whole genome shotgun (WGS) entry which is preliminary data.</text>
</comment>
<evidence type="ECO:0000259" key="2">
    <source>
        <dbReference type="Pfam" id="PF11716"/>
    </source>
</evidence>
<dbReference type="Proteomes" id="UP000540423">
    <property type="component" value="Unassembled WGS sequence"/>
</dbReference>